<accession>A0A6G1I5Q6</accession>
<evidence type="ECO:0000313" key="3">
    <source>
        <dbReference type="Proteomes" id="UP000799640"/>
    </source>
</evidence>
<dbReference type="Proteomes" id="UP000799640">
    <property type="component" value="Unassembled WGS sequence"/>
</dbReference>
<dbReference type="AlphaFoldDB" id="A0A6G1I5Q6"/>
<proteinExistence type="predicted"/>
<feature type="compositionally biased region" description="Pro residues" evidence="1">
    <location>
        <begin position="1"/>
        <end position="10"/>
    </location>
</feature>
<name>A0A6G1I5Q6_9PEZI</name>
<gene>
    <name evidence="2" type="ORF">EJ06DRAFT_527074</name>
</gene>
<sequence>MKQNAPPPQTQRPKRLLNPPWEPKCPPPGQAPAQNPRTSPPEKKPGHPHYRTVPTAAHAISKALPKGLSPASCLQIRRPHTTGPCNNPAVGRPIAVPCACTPGSCAATLNYGRI</sequence>
<keyword evidence="3" id="KW-1185">Reference proteome</keyword>
<evidence type="ECO:0000256" key="1">
    <source>
        <dbReference type="SAM" id="MobiDB-lite"/>
    </source>
</evidence>
<protein>
    <submittedName>
        <fullName evidence="2">Uncharacterized protein</fullName>
    </submittedName>
</protein>
<feature type="compositionally biased region" description="Pro residues" evidence="1">
    <location>
        <begin position="20"/>
        <end position="30"/>
    </location>
</feature>
<reference evidence="2" key="1">
    <citation type="journal article" date="2020" name="Stud. Mycol.">
        <title>101 Dothideomycetes genomes: a test case for predicting lifestyles and emergence of pathogens.</title>
        <authorList>
            <person name="Haridas S."/>
            <person name="Albert R."/>
            <person name="Binder M."/>
            <person name="Bloem J."/>
            <person name="Labutti K."/>
            <person name="Salamov A."/>
            <person name="Andreopoulos B."/>
            <person name="Baker S."/>
            <person name="Barry K."/>
            <person name="Bills G."/>
            <person name="Bluhm B."/>
            <person name="Cannon C."/>
            <person name="Castanera R."/>
            <person name="Culley D."/>
            <person name="Daum C."/>
            <person name="Ezra D."/>
            <person name="Gonzalez J."/>
            <person name="Henrissat B."/>
            <person name="Kuo A."/>
            <person name="Liang C."/>
            <person name="Lipzen A."/>
            <person name="Lutzoni F."/>
            <person name="Magnuson J."/>
            <person name="Mondo S."/>
            <person name="Nolan M."/>
            <person name="Ohm R."/>
            <person name="Pangilinan J."/>
            <person name="Park H.-J."/>
            <person name="Ramirez L."/>
            <person name="Alfaro M."/>
            <person name="Sun H."/>
            <person name="Tritt A."/>
            <person name="Yoshinaga Y."/>
            <person name="Zwiers L.-H."/>
            <person name="Turgeon B."/>
            <person name="Goodwin S."/>
            <person name="Spatafora J."/>
            <person name="Crous P."/>
            <person name="Grigoriev I."/>
        </authorList>
    </citation>
    <scope>NUCLEOTIDE SEQUENCE</scope>
    <source>
        <strain evidence="2">CBS 262.69</strain>
    </source>
</reference>
<organism evidence="2 3">
    <name type="scientific">Trichodelitschia bisporula</name>
    <dbReference type="NCBI Taxonomy" id="703511"/>
    <lineage>
        <taxon>Eukaryota</taxon>
        <taxon>Fungi</taxon>
        <taxon>Dikarya</taxon>
        <taxon>Ascomycota</taxon>
        <taxon>Pezizomycotina</taxon>
        <taxon>Dothideomycetes</taxon>
        <taxon>Dothideomycetes incertae sedis</taxon>
        <taxon>Phaeotrichales</taxon>
        <taxon>Phaeotrichaceae</taxon>
        <taxon>Trichodelitschia</taxon>
    </lineage>
</organism>
<feature type="region of interest" description="Disordered" evidence="1">
    <location>
        <begin position="1"/>
        <end position="51"/>
    </location>
</feature>
<dbReference type="EMBL" id="ML996689">
    <property type="protein sequence ID" value="KAF2403456.1"/>
    <property type="molecule type" value="Genomic_DNA"/>
</dbReference>
<evidence type="ECO:0000313" key="2">
    <source>
        <dbReference type="EMBL" id="KAF2403456.1"/>
    </source>
</evidence>